<dbReference type="PANTHER" id="PTHR20953">
    <property type="entry name" value="KINASE-RELATED"/>
    <property type="match status" value="1"/>
</dbReference>
<reference evidence="5" key="1">
    <citation type="submission" date="2016-11" db="EMBL/GenBank/DDBJ databases">
        <authorList>
            <person name="Varghese N."/>
            <person name="Submissions S."/>
        </authorList>
    </citation>
    <scope>NUCLEOTIDE SEQUENCE [LARGE SCALE GENOMIC DNA]</scope>
    <source>
        <strain evidence="5">CGMCC 1.6496</strain>
    </source>
</reference>
<dbReference type="PANTHER" id="PTHR20953:SF3">
    <property type="entry name" value="P-LOOP CONTAINING NUCLEOSIDE TRIPHOSPHATE HYDROLASES SUPERFAMILY PROTEIN"/>
    <property type="match status" value="1"/>
</dbReference>
<keyword evidence="2" id="KW-0067">ATP-binding</keyword>
<evidence type="ECO:0000313" key="4">
    <source>
        <dbReference type="EMBL" id="SHG67902.1"/>
    </source>
</evidence>
<gene>
    <name evidence="4" type="ORF">SAMN05421807_101240</name>
</gene>
<dbReference type="InterPro" id="IPR027417">
    <property type="entry name" value="P-loop_NTPase"/>
</dbReference>
<protein>
    <submittedName>
        <fullName evidence="4">Stage III sporulation protein AA</fullName>
    </submittedName>
</protein>
<evidence type="ECO:0000259" key="3">
    <source>
        <dbReference type="SMART" id="SM00382"/>
    </source>
</evidence>
<proteinExistence type="predicted"/>
<dbReference type="RefSeq" id="WP_073004362.1">
    <property type="nucleotide sequence ID" value="NZ_FQXD01000001.1"/>
</dbReference>
<sequence>MIEISRLFPERLQKEIECALTNRWETLQEIRLRLQQPIELIFNHSYEHLSSLVPDKRDFVHIIQQLSDYSLYRMEEELREGYMTIEGGHRVGLAGRVNTLNGSVKAIQYITFLNIRIAKQKLGAANKLMPHLYHNGYMNTLIVGAPQTGKTTLIRDITRIISSGWKHISPCKVGVIDERSEIAASIKGIPQHNLGLRTDVMDACPKAEGMMMMIRSMSPEVLIVDEIGGKKDVEALLEALHAGVVVICSVHGYSLEELKRRPGVQALLEKGIFNRFVLLHQKSPLQYTYTIFDSNHRNLSYAKMEGYAT</sequence>
<dbReference type="Pfam" id="PF19568">
    <property type="entry name" value="Spore_III_AA"/>
    <property type="match status" value="1"/>
</dbReference>
<dbReference type="OrthoDB" id="9768243at2"/>
<feature type="domain" description="AAA+ ATPase" evidence="3">
    <location>
        <begin position="136"/>
        <end position="278"/>
    </location>
</feature>
<dbReference type="GO" id="GO:0005524">
    <property type="term" value="F:ATP binding"/>
    <property type="evidence" value="ECO:0007669"/>
    <property type="project" value="UniProtKB-KW"/>
</dbReference>
<dbReference type="SMART" id="SM00382">
    <property type="entry name" value="AAA"/>
    <property type="match status" value="1"/>
</dbReference>
<name>A0A1M5LRX9_9BACI</name>
<dbReference type="EMBL" id="FQXD01000001">
    <property type="protein sequence ID" value="SHG67902.1"/>
    <property type="molecule type" value="Genomic_DNA"/>
</dbReference>
<evidence type="ECO:0000256" key="1">
    <source>
        <dbReference type="ARBA" id="ARBA00022741"/>
    </source>
</evidence>
<dbReference type="SUPFAM" id="SSF52540">
    <property type="entry name" value="P-loop containing nucleoside triphosphate hydrolases"/>
    <property type="match status" value="1"/>
</dbReference>
<dbReference type="AlphaFoldDB" id="A0A1M5LRX9"/>
<keyword evidence="1" id="KW-0547">Nucleotide-binding</keyword>
<dbReference type="InterPro" id="IPR003593">
    <property type="entry name" value="AAA+_ATPase"/>
</dbReference>
<evidence type="ECO:0000313" key="5">
    <source>
        <dbReference type="Proteomes" id="UP000184079"/>
    </source>
</evidence>
<dbReference type="Proteomes" id="UP000184079">
    <property type="component" value="Unassembled WGS sequence"/>
</dbReference>
<organism evidence="4 5">
    <name type="scientific">Virgibacillus chiguensis</name>
    <dbReference type="NCBI Taxonomy" id="411959"/>
    <lineage>
        <taxon>Bacteria</taxon>
        <taxon>Bacillati</taxon>
        <taxon>Bacillota</taxon>
        <taxon>Bacilli</taxon>
        <taxon>Bacillales</taxon>
        <taxon>Bacillaceae</taxon>
        <taxon>Virgibacillus</taxon>
    </lineage>
</organism>
<evidence type="ECO:0000256" key="2">
    <source>
        <dbReference type="ARBA" id="ARBA00022840"/>
    </source>
</evidence>
<dbReference type="InterPro" id="IPR014217">
    <property type="entry name" value="Spore_III_AA"/>
</dbReference>
<dbReference type="Gene3D" id="3.40.50.300">
    <property type="entry name" value="P-loop containing nucleotide triphosphate hydrolases"/>
    <property type="match status" value="1"/>
</dbReference>
<dbReference type="InterPro" id="IPR045735">
    <property type="entry name" value="Spore_III_AA_AAA+_ATPase"/>
</dbReference>
<accession>A0A1M5LRX9</accession>
<keyword evidence="5" id="KW-1185">Reference proteome</keyword>
<dbReference type="NCBIfam" id="TIGR02858">
    <property type="entry name" value="spore_III_AA"/>
    <property type="match status" value="1"/>
</dbReference>